<protein>
    <submittedName>
        <fullName evidence="2">Transporter</fullName>
    </submittedName>
</protein>
<comment type="caution">
    <text evidence="2">The sequence shown here is derived from an EMBL/GenBank/DDBJ whole genome shotgun (WGS) entry which is preliminary data.</text>
</comment>
<reference evidence="2" key="1">
    <citation type="submission" date="2022-04" db="EMBL/GenBank/DDBJ databases">
        <title>Tomato heritable bacteria conferring resistance against bacterial wilt.</title>
        <authorList>
            <person name="Yin J."/>
        </authorList>
    </citation>
    <scope>NUCLEOTIDE SEQUENCE</scope>
    <source>
        <strain evidence="2">Cra20</strain>
    </source>
</reference>
<dbReference type="EMBL" id="JALMLT010000003">
    <property type="protein sequence ID" value="MDT8759625.1"/>
    <property type="molecule type" value="Genomic_DNA"/>
</dbReference>
<dbReference type="InterPro" id="IPR025737">
    <property type="entry name" value="FApF"/>
</dbReference>
<evidence type="ECO:0000313" key="2">
    <source>
        <dbReference type="EMBL" id="MDT8759625.1"/>
    </source>
</evidence>
<keyword evidence="1" id="KW-0732">Signal</keyword>
<accession>A0ABU3N515</accession>
<gene>
    <name evidence="2" type="ORF">MZO42_13045</name>
</gene>
<organism evidence="2">
    <name type="scientific">Sphingomonas psychrotolerans</name>
    <dbReference type="NCBI Taxonomy" id="1327635"/>
    <lineage>
        <taxon>Bacteria</taxon>
        <taxon>Pseudomonadati</taxon>
        <taxon>Pseudomonadota</taxon>
        <taxon>Alphaproteobacteria</taxon>
        <taxon>Sphingomonadales</taxon>
        <taxon>Sphingomonadaceae</taxon>
        <taxon>Sphingomonas</taxon>
    </lineage>
</organism>
<proteinExistence type="predicted"/>
<feature type="chain" id="PRO_5046315146" evidence="1">
    <location>
        <begin position="20"/>
        <end position="266"/>
    </location>
</feature>
<sequence length="266" mass="26913">MHAYPAALGLLLLASPAMAQQGAEPVSRRSDARAELTVGAGYQTGDYGIGQRIESRSAVAGARVAKGRVILSASLPYTRMDAPGNVVTGGGGLFGLPIIVDPTRPPTRVRRQGVGDLRLGAAWTAPLKAVDLAAYGQVKLPTAKTGLGTGKTDYAVGAEASKRLGAVAPFANVTYTMPGSPEGYRLRKTLAGQAGLNAALGSGVSGQVAYGYAQSPGAALADEQLLSARLTTDISSKLSLSVHGGAGLSKSAPDASAGVQLGVRLF</sequence>
<name>A0ABU3N515_9SPHN</name>
<evidence type="ECO:0000256" key="1">
    <source>
        <dbReference type="SAM" id="SignalP"/>
    </source>
</evidence>
<feature type="signal peptide" evidence="1">
    <location>
        <begin position="1"/>
        <end position="19"/>
    </location>
</feature>
<dbReference type="Pfam" id="PF13557">
    <property type="entry name" value="Phenol_MetA_deg"/>
    <property type="match status" value="1"/>
</dbReference>